<dbReference type="AlphaFoldDB" id="A0A173YA18"/>
<proteinExistence type="predicted"/>
<dbReference type="STRING" id="338188.ERS852397_00512"/>
<dbReference type="Proteomes" id="UP000440198">
    <property type="component" value="Unassembled WGS sequence"/>
</dbReference>
<evidence type="ECO:0000313" key="6">
    <source>
        <dbReference type="EMBL" id="KAA5260310.1"/>
    </source>
</evidence>
<dbReference type="GeneID" id="92988943"/>
<dbReference type="Proteomes" id="UP000421791">
    <property type="component" value="Unassembled WGS sequence"/>
</dbReference>
<feature type="signal peptide" evidence="2">
    <location>
        <begin position="1"/>
        <end position="20"/>
    </location>
</feature>
<evidence type="ECO:0000313" key="9">
    <source>
        <dbReference type="Proteomes" id="UP000440198"/>
    </source>
</evidence>
<dbReference type="EMBL" id="VWAG01000001">
    <property type="protein sequence ID" value="KAA5260310.1"/>
    <property type="molecule type" value="Genomic_DNA"/>
</dbReference>
<keyword evidence="9" id="KW-1185">Reference proteome</keyword>
<keyword evidence="1" id="KW-0472">Membrane</keyword>
<reference evidence="4 7" key="1">
    <citation type="submission" date="2015-09" db="EMBL/GenBank/DDBJ databases">
        <authorList>
            <consortium name="Pathogen Informatics"/>
        </authorList>
    </citation>
    <scope>NUCLEOTIDE SEQUENCE [LARGE SCALE GENOMIC DNA]</scope>
    <source>
        <strain evidence="4 7">2789STDY5608840</strain>
    </source>
</reference>
<feature type="transmembrane region" description="Helical" evidence="1">
    <location>
        <begin position="160"/>
        <end position="177"/>
    </location>
</feature>
<evidence type="ECO:0000256" key="1">
    <source>
        <dbReference type="SAM" id="Phobius"/>
    </source>
</evidence>
<sequence length="191" mass="21300">MKNFLLALMVVLTTCTLAVAQNQNPVAHDSISQAEPTLVVDTDTTDSIAKENVTATDTSNHSVLYSLSNAMEDVLIPIIAIIAVFGFPVFILFIIFFFRYKNRKARYRLVEQALAAGQPLPEDFLKEDKPNDPRTQGIKNIFTGIGLFIFLWAITGEFSIGTIGLLITFMGIGKWIIGRKKDENQENDSQR</sequence>
<keyword evidence="1" id="KW-1133">Transmembrane helix</keyword>
<dbReference type="EMBL" id="VWAK01000001">
    <property type="protein sequence ID" value="KAA5233134.1"/>
    <property type="molecule type" value="Genomic_DNA"/>
</dbReference>
<evidence type="ECO:0000313" key="8">
    <source>
        <dbReference type="Proteomes" id="UP000421791"/>
    </source>
</evidence>
<dbReference type="InterPro" id="IPR046216">
    <property type="entry name" value="DUF6249"/>
</dbReference>
<keyword evidence="1" id="KW-0812">Transmembrane</keyword>
<keyword evidence="2" id="KW-0732">Signal</keyword>
<gene>
    <name evidence="4" type="ORF">ERS852397_00512</name>
    <name evidence="6" type="ORF">F2Z09_00900</name>
    <name evidence="5" type="ORF">F2Z22_00500</name>
</gene>
<accession>A0A173YA18</accession>
<feature type="transmembrane region" description="Helical" evidence="1">
    <location>
        <begin position="137"/>
        <end position="154"/>
    </location>
</feature>
<feature type="transmembrane region" description="Helical" evidence="1">
    <location>
        <begin position="74"/>
        <end position="98"/>
    </location>
</feature>
<feature type="chain" id="PRO_5044549764" description="DUF6249 domain-containing protein" evidence="2">
    <location>
        <begin position="21"/>
        <end position="191"/>
    </location>
</feature>
<dbReference type="RefSeq" id="WP_007751610.1">
    <property type="nucleotide sequence ID" value="NZ_CABIXA010000002.1"/>
</dbReference>
<dbReference type="EMBL" id="CYZH01000002">
    <property type="protein sequence ID" value="CUN59558.1"/>
    <property type="molecule type" value="Genomic_DNA"/>
</dbReference>
<reference evidence="8 9" key="2">
    <citation type="journal article" date="2019" name="Nat. Med.">
        <title>A library of human gut bacterial isolates paired with longitudinal multiomics data enables mechanistic microbiome research.</title>
        <authorList>
            <person name="Poyet M."/>
            <person name="Groussin M."/>
            <person name="Gibbons S.M."/>
            <person name="Avila-Pacheco J."/>
            <person name="Jiang X."/>
            <person name="Kearney S.M."/>
            <person name="Perrotta A.R."/>
            <person name="Berdy B."/>
            <person name="Zhao S."/>
            <person name="Lieberman T.D."/>
            <person name="Swanson P.K."/>
            <person name="Smith M."/>
            <person name="Roesemann S."/>
            <person name="Alexander J.E."/>
            <person name="Rich S.A."/>
            <person name="Livny J."/>
            <person name="Vlamakis H."/>
            <person name="Clish C."/>
            <person name="Bullock K."/>
            <person name="Deik A."/>
            <person name="Scott J."/>
            <person name="Pierce K.A."/>
            <person name="Xavier R.J."/>
            <person name="Alm E.J."/>
        </authorList>
    </citation>
    <scope>NUCLEOTIDE SEQUENCE [LARGE SCALE GENOMIC DNA]</scope>
    <source>
        <strain evidence="6 9">BIOML-A2</strain>
        <strain evidence="5 8">BIOML-A6</strain>
    </source>
</reference>
<evidence type="ECO:0000256" key="2">
    <source>
        <dbReference type="SAM" id="SignalP"/>
    </source>
</evidence>
<evidence type="ECO:0000313" key="5">
    <source>
        <dbReference type="EMBL" id="KAA5233134.1"/>
    </source>
</evidence>
<dbReference type="Proteomes" id="UP000095517">
    <property type="component" value="Unassembled WGS sequence"/>
</dbReference>
<organism evidence="4 7">
    <name type="scientific">Bacteroides finegoldii</name>
    <dbReference type="NCBI Taxonomy" id="338188"/>
    <lineage>
        <taxon>Bacteria</taxon>
        <taxon>Pseudomonadati</taxon>
        <taxon>Bacteroidota</taxon>
        <taxon>Bacteroidia</taxon>
        <taxon>Bacteroidales</taxon>
        <taxon>Bacteroidaceae</taxon>
        <taxon>Bacteroides</taxon>
    </lineage>
</organism>
<evidence type="ECO:0000313" key="7">
    <source>
        <dbReference type="Proteomes" id="UP000095517"/>
    </source>
</evidence>
<protein>
    <recommendedName>
        <fullName evidence="3">DUF6249 domain-containing protein</fullName>
    </recommendedName>
</protein>
<name>A0A173YA18_9BACE</name>
<evidence type="ECO:0000259" key="3">
    <source>
        <dbReference type="Pfam" id="PF19762"/>
    </source>
</evidence>
<feature type="domain" description="DUF6249" evidence="3">
    <location>
        <begin position="78"/>
        <end position="179"/>
    </location>
</feature>
<evidence type="ECO:0000313" key="4">
    <source>
        <dbReference type="EMBL" id="CUN59558.1"/>
    </source>
</evidence>
<dbReference type="Pfam" id="PF19762">
    <property type="entry name" value="DUF6249"/>
    <property type="match status" value="1"/>
</dbReference>